<dbReference type="AlphaFoldDB" id="A0A4R4ZJS4"/>
<gene>
    <name evidence="3" type="ORF">E1263_19930</name>
</gene>
<comment type="caution">
    <text evidence="3">The sequence shown here is derived from an EMBL/GenBank/DDBJ whole genome shotgun (WGS) entry which is preliminary data.</text>
</comment>
<keyword evidence="4" id="KW-1185">Reference proteome</keyword>
<keyword evidence="1" id="KW-0812">Transmembrane</keyword>
<evidence type="ECO:0000313" key="3">
    <source>
        <dbReference type="EMBL" id="TDD58286.1"/>
    </source>
</evidence>
<reference evidence="3 4" key="1">
    <citation type="submission" date="2019-03" db="EMBL/GenBank/DDBJ databases">
        <title>Draft genome sequences of novel Actinobacteria.</title>
        <authorList>
            <person name="Sahin N."/>
            <person name="Ay H."/>
            <person name="Saygin H."/>
        </authorList>
    </citation>
    <scope>NUCLEOTIDE SEQUENCE [LARGE SCALE GENOMIC DNA]</scope>
    <source>
        <strain evidence="3 4">JCM 13523</strain>
    </source>
</reference>
<dbReference type="EMBL" id="SMKX01000055">
    <property type="protein sequence ID" value="TDD58286.1"/>
    <property type="molecule type" value="Genomic_DNA"/>
</dbReference>
<feature type="transmembrane region" description="Helical" evidence="1">
    <location>
        <begin position="21"/>
        <end position="44"/>
    </location>
</feature>
<evidence type="ECO:0000256" key="1">
    <source>
        <dbReference type="SAM" id="Phobius"/>
    </source>
</evidence>
<proteinExistence type="predicted"/>
<dbReference type="Proteomes" id="UP000295124">
    <property type="component" value="Unassembled WGS sequence"/>
</dbReference>
<keyword evidence="1" id="KW-1133">Transmembrane helix</keyword>
<feature type="domain" description="Putative Flp pilus-assembly TadG-like N-terminal" evidence="2">
    <location>
        <begin position="17"/>
        <end position="64"/>
    </location>
</feature>
<dbReference type="OrthoDB" id="3823775at2"/>
<organism evidence="3 4">
    <name type="scientific">Kribbella antibiotica</name>
    <dbReference type="NCBI Taxonomy" id="190195"/>
    <lineage>
        <taxon>Bacteria</taxon>
        <taxon>Bacillati</taxon>
        <taxon>Actinomycetota</taxon>
        <taxon>Actinomycetes</taxon>
        <taxon>Propionibacteriales</taxon>
        <taxon>Kribbellaceae</taxon>
        <taxon>Kribbella</taxon>
    </lineage>
</organism>
<evidence type="ECO:0000259" key="2">
    <source>
        <dbReference type="Pfam" id="PF13400"/>
    </source>
</evidence>
<protein>
    <submittedName>
        <fullName evidence="3">Pilus assembly protein</fullName>
    </submittedName>
</protein>
<dbReference type="RefSeq" id="WP_132169500.1">
    <property type="nucleotide sequence ID" value="NZ_SMKX01000055.1"/>
</dbReference>
<evidence type="ECO:0000313" key="4">
    <source>
        <dbReference type="Proteomes" id="UP000295124"/>
    </source>
</evidence>
<dbReference type="Pfam" id="PF13400">
    <property type="entry name" value="Tad"/>
    <property type="match status" value="1"/>
</dbReference>
<dbReference type="InterPro" id="IPR028087">
    <property type="entry name" value="Tad_N"/>
</dbReference>
<sequence>MTLLGRRPCGRRRSQRGSATIFMLGFATVLMVGAGIVIDGGLALNKRSQLTDDTEQAARSAANAIDVPALRNLQEVRVDPGQATAVATNFLGDRGYTDISVVVDGNEVSVSAQTTVDTAILSLIGISTFTIRGNATAVPQIGIG</sequence>
<keyword evidence="1" id="KW-0472">Membrane</keyword>
<accession>A0A4R4ZJS4</accession>
<name>A0A4R4ZJS4_9ACTN</name>